<proteinExistence type="predicted"/>
<dbReference type="OrthoDB" id="4241603at2"/>
<accession>A0A3Q9ERU9</accession>
<organism evidence="1 2">
    <name type="scientific">Streptomyces cyaneochromogenes</name>
    <dbReference type="NCBI Taxonomy" id="2496836"/>
    <lineage>
        <taxon>Bacteria</taxon>
        <taxon>Bacillati</taxon>
        <taxon>Actinomycetota</taxon>
        <taxon>Actinomycetes</taxon>
        <taxon>Kitasatosporales</taxon>
        <taxon>Streptomycetaceae</taxon>
        <taxon>Streptomyces</taxon>
    </lineage>
</organism>
<keyword evidence="2" id="KW-1185">Reference proteome</keyword>
<evidence type="ECO:0000313" key="1">
    <source>
        <dbReference type="EMBL" id="AZQ34780.1"/>
    </source>
</evidence>
<dbReference type="RefSeq" id="WP_126392247.1">
    <property type="nucleotide sequence ID" value="NZ_CP034539.1"/>
</dbReference>
<protein>
    <submittedName>
        <fullName evidence="1">Uncharacterized protein</fullName>
    </submittedName>
</protein>
<dbReference type="Proteomes" id="UP000280298">
    <property type="component" value="Chromosome"/>
</dbReference>
<gene>
    <name evidence="1" type="ORF">EJ357_15880</name>
</gene>
<dbReference type="EMBL" id="CP034539">
    <property type="protein sequence ID" value="AZQ34780.1"/>
    <property type="molecule type" value="Genomic_DNA"/>
</dbReference>
<dbReference type="AlphaFoldDB" id="A0A3Q9ERU9"/>
<evidence type="ECO:0000313" key="2">
    <source>
        <dbReference type="Proteomes" id="UP000280298"/>
    </source>
</evidence>
<reference evidence="1 2" key="1">
    <citation type="journal article" date="2019" name="Int. J. Syst. Evol. Microbiol.">
        <title>Streptomyces cyaneochromogenes sp. nov., a blue pigment-producing actinomycete from manganese-contaminated soil.</title>
        <authorList>
            <person name="Tang X."/>
            <person name="Zhao J."/>
            <person name="Li K."/>
            <person name="Chen Z."/>
            <person name="Sun Y."/>
            <person name="Gao J."/>
        </authorList>
    </citation>
    <scope>NUCLEOTIDE SEQUENCE [LARGE SCALE GENOMIC DNA]</scope>
    <source>
        <strain evidence="1 2">MK-45</strain>
    </source>
</reference>
<name>A0A3Q9ERU9_9ACTN</name>
<sequence>MIRRWCPTCRGWQDFRQLNPDEKAAVREEKGPRHFVGNLWRCTARGCLFYQTHLHARGGGILPEKFREEAAASE</sequence>
<dbReference type="KEGG" id="scya:EJ357_15880"/>